<dbReference type="Pfam" id="PF22783">
    <property type="entry name" value="BapA_N"/>
    <property type="match status" value="1"/>
</dbReference>
<evidence type="ECO:0000259" key="2">
    <source>
        <dbReference type="Pfam" id="PF22783"/>
    </source>
</evidence>
<feature type="domain" description="Bacterial Ig-like" evidence="1">
    <location>
        <begin position="401"/>
        <end position="470"/>
    </location>
</feature>
<feature type="domain" description="Bacterial Ig-like" evidence="1">
    <location>
        <begin position="582"/>
        <end position="665"/>
    </location>
</feature>
<keyword evidence="4" id="KW-1185">Reference proteome</keyword>
<dbReference type="Pfam" id="PF19077">
    <property type="entry name" value="Big_13"/>
    <property type="match status" value="3"/>
</dbReference>
<dbReference type="InterPro" id="IPR013783">
    <property type="entry name" value="Ig-like_fold"/>
</dbReference>
<comment type="caution">
    <text evidence="3">The sequence shown here is derived from an EMBL/GenBank/DDBJ whole genome shotgun (WGS) entry which is preliminary data.</text>
</comment>
<dbReference type="Gene3D" id="2.60.40.10">
    <property type="entry name" value="Immunoglobulins"/>
    <property type="match status" value="7"/>
</dbReference>
<feature type="domain" description="Biofilm-associated protein BapA-like prefix-like" evidence="2">
    <location>
        <begin position="29"/>
        <end position="94"/>
    </location>
</feature>
<name>A0A6M0QUS7_9RHOB</name>
<proteinExistence type="predicted"/>
<gene>
    <name evidence="3" type="ORF">G4Z14_12740</name>
</gene>
<dbReference type="InterPro" id="IPR048051">
    <property type="entry name" value="BapA-like_prefix-like"/>
</dbReference>
<protein>
    <recommendedName>
        <fullName evidence="5">BapA prefix-like domain-containing protein</fullName>
    </recommendedName>
</protein>
<evidence type="ECO:0000313" key="3">
    <source>
        <dbReference type="EMBL" id="NEY91167.1"/>
    </source>
</evidence>
<sequence>MVAAIQFAVRDVAGGSQRGSVAGEGQSNFIQVGSGDSVSLNLSRASIVGYEQQGGDLIISLADGRKIVLSGYFNEAPGDVNHLYLSDNGTITEVIVSETGDGLLFADYGPMQGWEKWSPLDDLRFAEADGVAGGVVASDEPAGMAALIPGLLGGAGSLGTAAAVVGGAAVIGGGGGGGSGDDGRAPPAVDAQDADPLTMNTDAPSITVTGTGEPGDTVEVTIGGVTETTTIAEDGTWTVTYPEDGLPGDGAHTTHVVVTEPDGTEHELTGPDFIIDMTPPEVETTFGTTAQGDVENLAEYADGVGLGGTGEPGASISVVINGHTQTTTVGTDGLWSVTFPQAQISGGDYHELAATITATDALGNQTVLTQSIAIDTLPHPISVTSVGGDNLVNLSEKSGGFEVNGTSTPGATLTVAIGEVSRTVTVGANGQWAAAFGASSVPADGMAQVTVSTVDAAGNASSSSFPFRIDSTATLSVNAVAGNDVLNALENGSPIPVTGQAEPGSSNVMVSWNGHTLPASVNPATGSWSVDFPAHLFGAIQSTQSQITVTAQDSAGNSASASREVRVDTIAEVEVNPGQVGGDDRMTMAETAGFTLTGTADPQATVAVTFEGRTVTVAADANGNWSAPFGFGAFGRMTRDGLVQVTATDAAGNSATTSHTIRIDTEVQNFRLTAVDDLSSLAPRADAVNAAEAANGVTLSGTVEPYSTVTLSWGNTTLAPISVGANRLWTAQVPASAIPAGQTSVMVTATARDQYGNASGTLTQEVAIDRVVTPLTRSGGAIAGDGLINAEEAAAGVALTGTVEANATVWVRINGGAAIQTTATADGTWTITVPKTSLPAGDDQAMTVQVSARDWVGNTRDLGTETVRLDTLAPTAANVTKDTSEGNVMSAVWTAGHNNDYDYFAVAATGPAVEQSAFVGNITKNGIAHTQAVFDTDIPDGSYLVVRAEDAAGNEASTLFLRNSTGPVTVDLGRDGLEGFDFGTINLTGADATLTITAEQVRALTGADRQLTVVGGADDVVNMAGATEVVSGAPAGFRLYNLGSGATVLVEDDLVVNTTGV</sequence>
<dbReference type="NCBIfam" id="NF033510">
    <property type="entry name" value="Ca_tandemer"/>
    <property type="match status" value="7"/>
</dbReference>
<organism evidence="3 4">
    <name type="scientific">Tabrizicola oligotrophica</name>
    <dbReference type="NCBI Taxonomy" id="2710650"/>
    <lineage>
        <taxon>Bacteria</taxon>
        <taxon>Pseudomonadati</taxon>
        <taxon>Pseudomonadota</taxon>
        <taxon>Alphaproteobacteria</taxon>
        <taxon>Rhodobacterales</taxon>
        <taxon>Paracoccaceae</taxon>
        <taxon>Tabrizicola</taxon>
    </lineage>
</organism>
<evidence type="ECO:0008006" key="5">
    <source>
        <dbReference type="Google" id="ProtNLM"/>
    </source>
</evidence>
<dbReference type="EMBL" id="JAAIVJ010000007">
    <property type="protein sequence ID" value="NEY91167.1"/>
    <property type="molecule type" value="Genomic_DNA"/>
</dbReference>
<feature type="domain" description="Bacterial Ig-like" evidence="1">
    <location>
        <begin position="194"/>
        <end position="276"/>
    </location>
</feature>
<dbReference type="AlphaFoldDB" id="A0A6M0QUS7"/>
<reference evidence="3 4" key="1">
    <citation type="submission" date="2020-02" db="EMBL/GenBank/DDBJ databases">
        <authorList>
            <person name="Chen W.-M."/>
        </authorList>
    </citation>
    <scope>NUCLEOTIDE SEQUENCE [LARGE SCALE GENOMIC DNA]</scope>
    <source>
        <strain evidence="3 4">KMS-5</strain>
    </source>
</reference>
<accession>A0A6M0QUS7</accession>
<dbReference type="Proteomes" id="UP000477782">
    <property type="component" value="Unassembled WGS sequence"/>
</dbReference>
<dbReference type="RefSeq" id="WP_164626330.1">
    <property type="nucleotide sequence ID" value="NZ_JAAIVJ010000007.1"/>
</dbReference>
<evidence type="ECO:0000313" key="4">
    <source>
        <dbReference type="Proteomes" id="UP000477782"/>
    </source>
</evidence>
<dbReference type="InterPro" id="IPR044016">
    <property type="entry name" value="Big_13"/>
</dbReference>
<evidence type="ECO:0000259" key="1">
    <source>
        <dbReference type="Pfam" id="PF19077"/>
    </source>
</evidence>